<dbReference type="AlphaFoldDB" id="A0A367F0P9"/>
<dbReference type="OrthoDB" id="3431580at2"/>
<gene>
    <name evidence="2" type="ORF">DQ384_33300</name>
</gene>
<keyword evidence="3" id="KW-1185">Reference proteome</keyword>
<organism evidence="2 3">
    <name type="scientific">Sphaerisporangium album</name>
    <dbReference type="NCBI Taxonomy" id="509200"/>
    <lineage>
        <taxon>Bacteria</taxon>
        <taxon>Bacillati</taxon>
        <taxon>Actinomycetota</taxon>
        <taxon>Actinomycetes</taxon>
        <taxon>Streptosporangiales</taxon>
        <taxon>Streptosporangiaceae</taxon>
        <taxon>Sphaerisporangium</taxon>
    </lineage>
</organism>
<feature type="domain" description="DUF397" evidence="1">
    <location>
        <begin position="11"/>
        <end position="62"/>
    </location>
</feature>
<dbReference type="InterPro" id="IPR007278">
    <property type="entry name" value="DUF397"/>
</dbReference>
<name>A0A367F0P9_9ACTN</name>
<evidence type="ECO:0000313" key="3">
    <source>
        <dbReference type="Proteomes" id="UP000253094"/>
    </source>
</evidence>
<evidence type="ECO:0000313" key="2">
    <source>
        <dbReference type="EMBL" id="RCG23948.1"/>
    </source>
</evidence>
<proteinExistence type="predicted"/>
<evidence type="ECO:0000259" key="1">
    <source>
        <dbReference type="Pfam" id="PF04149"/>
    </source>
</evidence>
<dbReference type="RefSeq" id="WP_114032857.1">
    <property type="nucleotide sequence ID" value="NZ_QOIL01000025.1"/>
</dbReference>
<dbReference type="Pfam" id="PF04149">
    <property type="entry name" value="DUF397"/>
    <property type="match status" value="1"/>
</dbReference>
<dbReference type="Proteomes" id="UP000253094">
    <property type="component" value="Unassembled WGS sequence"/>
</dbReference>
<comment type="caution">
    <text evidence="2">The sequence shown here is derived from an EMBL/GenBank/DDBJ whole genome shotgun (WGS) entry which is preliminary data.</text>
</comment>
<protein>
    <submittedName>
        <fullName evidence="2">DUF397 domain-containing protein</fullName>
    </submittedName>
</protein>
<accession>A0A367F0P9</accession>
<reference evidence="2 3" key="1">
    <citation type="submission" date="2018-06" db="EMBL/GenBank/DDBJ databases">
        <title>Sphaerisporangium craniellae sp. nov., isolated from a marine sponge in the South China Sea.</title>
        <authorList>
            <person name="Li L."/>
        </authorList>
    </citation>
    <scope>NUCLEOTIDE SEQUENCE [LARGE SCALE GENOMIC DNA]</scope>
    <source>
        <strain evidence="2 3">CCTCC AA 208026</strain>
    </source>
</reference>
<sequence>MPDQVELAGVSWRKSSFSGGGNDCVEIATINDTVALRDSKRPGGPLLRFSHREWNAFLDHLRAGDLVL</sequence>
<dbReference type="EMBL" id="QOIL01000025">
    <property type="protein sequence ID" value="RCG23948.1"/>
    <property type="molecule type" value="Genomic_DNA"/>
</dbReference>